<keyword evidence="1" id="KW-0378">Hydrolase</keyword>
<reference evidence="4" key="1">
    <citation type="submission" date="2021-06" db="EMBL/GenBank/DDBJ databases">
        <title>Thalassococcus sp. CAU 1522 isolated from sea sand, Republic of Korea.</title>
        <authorList>
            <person name="Kim W."/>
        </authorList>
    </citation>
    <scope>NUCLEOTIDE SEQUENCE</scope>
    <source>
        <strain evidence="4">CAU 1522</strain>
    </source>
</reference>
<evidence type="ECO:0000256" key="2">
    <source>
        <dbReference type="SAM" id="MobiDB-lite"/>
    </source>
</evidence>
<dbReference type="PANTHER" id="PTHR42872:SF6">
    <property type="entry name" value="PROTEIN-GLUTAMATE METHYLESTERASE_PROTEIN-GLUTAMINE GLUTAMINASE"/>
    <property type="match status" value="1"/>
</dbReference>
<gene>
    <name evidence="4" type="ORF">KUH32_02415</name>
</gene>
<feature type="domain" description="CheB-type methylesterase" evidence="3">
    <location>
        <begin position="146"/>
        <end position="334"/>
    </location>
</feature>
<feature type="active site" evidence="1">
    <location>
        <position position="181"/>
    </location>
</feature>
<name>A0ABS6N4S5_9RHOB</name>
<dbReference type="PANTHER" id="PTHR42872">
    <property type="entry name" value="PROTEIN-GLUTAMATE METHYLESTERASE/PROTEIN-GLUTAMINE GLUTAMINASE"/>
    <property type="match status" value="1"/>
</dbReference>
<evidence type="ECO:0000256" key="1">
    <source>
        <dbReference type="PROSITE-ProRule" id="PRU00050"/>
    </source>
</evidence>
<dbReference type="InterPro" id="IPR000673">
    <property type="entry name" value="Sig_transdc_resp-reg_Me-estase"/>
</dbReference>
<keyword evidence="5" id="KW-1185">Reference proteome</keyword>
<dbReference type="Proteomes" id="UP001166293">
    <property type="component" value="Unassembled WGS sequence"/>
</dbReference>
<keyword evidence="1" id="KW-0145">Chemotaxis</keyword>
<evidence type="ECO:0000313" key="5">
    <source>
        <dbReference type="Proteomes" id="UP001166293"/>
    </source>
</evidence>
<protein>
    <submittedName>
        <fullName evidence="4">Chemotaxis protein CheB</fullName>
    </submittedName>
</protein>
<organism evidence="4 5">
    <name type="scientific">Thalassococcus arenae</name>
    <dbReference type="NCBI Taxonomy" id="2851652"/>
    <lineage>
        <taxon>Bacteria</taxon>
        <taxon>Pseudomonadati</taxon>
        <taxon>Pseudomonadota</taxon>
        <taxon>Alphaproteobacteria</taxon>
        <taxon>Rhodobacterales</taxon>
        <taxon>Roseobacteraceae</taxon>
        <taxon>Thalassococcus</taxon>
    </lineage>
</organism>
<feature type="compositionally biased region" description="Basic and acidic residues" evidence="2">
    <location>
        <begin position="133"/>
        <end position="145"/>
    </location>
</feature>
<comment type="caution">
    <text evidence="4">The sequence shown here is derived from an EMBL/GenBank/DDBJ whole genome shotgun (WGS) entry which is preliminary data.</text>
</comment>
<dbReference type="Pfam" id="PF01339">
    <property type="entry name" value="CheB_methylest"/>
    <property type="match status" value="1"/>
</dbReference>
<feature type="active site" evidence="1">
    <location>
        <position position="155"/>
    </location>
</feature>
<dbReference type="PROSITE" id="PS50122">
    <property type="entry name" value="CHEB"/>
    <property type="match status" value="1"/>
</dbReference>
<proteinExistence type="predicted"/>
<feature type="active site" evidence="1">
    <location>
        <position position="276"/>
    </location>
</feature>
<dbReference type="RefSeq" id="WP_217776475.1">
    <property type="nucleotide sequence ID" value="NZ_JAHRWL010000001.1"/>
</dbReference>
<feature type="region of interest" description="Disordered" evidence="2">
    <location>
        <begin position="124"/>
        <end position="146"/>
    </location>
</feature>
<dbReference type="EMBL" id="JAHRWL010000001">
    <property type="protein sequence ID" value="MBV2358614.1"/>
    <property type="molecule type" value="Genomic_DNA"/>
</dbReference>
<dbReference type="CDD" id="cd16432">
    <property type="entry name" value="CheB_Rec"/>
    <property type="match status" value="1"/>
</dbReference>
<sequence>MITLVIACPFPLRLRQLVTALQGQPDLRIVAAPSDLMSTFVAVEDRKPHVVMIDRTLAMKAEFEVMRGLFAVLDVRWLVFESGLGEPAKRPAMPGPTAGADLFELDATMSARAIVAQLRSVARVSRHTGRSRPAGEPDHSSRRDVPGVPILIGASTGGVEALIHVLSNFGPDCPPTLVVQHTGCGFGTSLADLLDRHCGASVRLADHRQCIPSGVVIIAAGTDAHLVMERCCPVEAALAGDAPRSGHRPSVDCLFLSAVRFAPNICAALLTGMGKDGAAGLLALKQAGAATIAQDKASSVVFGMPGAAVSLGAADRVLPIESIGPALLAESHARAQSNGRASA</sequence>
<accession>A0ABS6N4S5</accession>
<evidence type="ECO:0000313" key="4">
    <source>
        <dbReference type="EMBL" id="MBV2358614.1"/>
    </source>
</evidence>
<evidence type="ECO:0000259" key="3">
    <source>
        <dbReference type="PROSITE" id="PS50122"/>
    </source>
</evidence>